<comment type="caution">
    <text evidence="1">The sequence shown here is derived from an EMBL/GenBank/DDBJ whole genome shotgun (WGS) entry which is preliminary data.</text>
</comment>
<proteinExistence type="predicted"/>
<sequence>MSLSRWFVGSSRTKSSHGFTRALAIATLFLCPTESRFTFLSYSSIPSLLKIVFASYSMRTLVSVLELMNTCSRTVASLSKAGSCSRTQILSPGLFIILPLSGSSTPDAIFKSVDFPVPLIPTTPILSLSLIYKSTLLRSTFSP</sequence>
<evidence type="ECO:0000313" key="1">
    <source>
        <dbReference type="EMBL" id="MPM20983.1"/>
    </source>
</evidence>
<accession>A0A644Y391</accession>
<dbReference type="AlphaFoldDB" id="A0A644Y391"/>
<dbReference type="EMBL" id="VSSQ01003496">
    <property type="protein sequence ID" value="MPM20983.1"/>
    <property type="molecule type" value="Genomic_DNA"/>
</dbReference>
<reference evidence="1" key="1">
    <citation type="submission" date="2019-08" db="EMBL/GenBank/DDBJ databases">
        <authorList>
            <person name="Kucharzyk K."/>
            <person name="Murdoch R.W."/>
            <person name="Higgins S."/>
            <person name="Loffler F."/>
        </authorList>
    </citation>
    <scope>NUCLEOTIDE SEQUENCE</scope>
</reference>
<organism evidence="1">
    <name type="scientific">bioreactor metagenome</name>
    <dbReference type="NCBI Taxonomy" id="1076179"/>
    <lineage>
        <taxon>unclassified sequences</taxon>
        <taxon>metagenomes</taxon>
        <taxon>ecological metagenomes</taxon>
    </lineage>
</organism>
<name>A0A644Y391_9ZZZZ</name>
<gene>
    <name evidence="1" type="ORF">SDC9_67422</name>
</gene>
<protein>
    <submittedName>
        <fullName evidence="1">Uncharacterized protein</fullName>
    </submittedName>
</protein>